<protein>
    <submittedName>
        <fullName evidence="1">Uncharacterized protein</fullName>
    </submittedName>
</protein>
<sequence>MLDVDLVAPTLHKALGLTNAPQWDLDTVAAKLIPFEVDGLYALTVASHYGEDPAVLWDEPT</sequence>
<dbReference type="AlphaFoldDB" id="X1VWY1"/>
<name>X1VWY1_9ZZZZ</name>
<dbReference type="EMBL" id="BARW01026216">
    <property type="protein sequence ID" value="GAJ15890.1"/>
    <property type="molecule type" value="Genomic_DNA"/>
</dbReference>
<proteinExistence type="predicted"/>
<accession>X1VWY1</accession>
<organism evidence="1">
    <name type="scientific">marine sediment metagenome</name>
    <dbReference type="NCBI Taxonomy" id="412755"/>
    <lineage>
        <taxon>unclassified sequences</taxon>
        <taxon>metagenomes</taxon>
        <taxon>ecological metagenomes</taxon>
    </lineage>
</organism>
<reference evidence="1" key="1">
    <citation type="journal article" date="2014" name="Front. Microbiol.">
        <title>High frequency of phylogenetically diverse reductive dehalogenase-homologous genes in deep subseafloor sedimentary metagenomes.</title>
        <authorList>
            <person name="Kawai M."/>
            <person name="Futagami T."/>
            <person name="Toyoda A."/>
            <person name="Takaki Y."/>
            <person name="Nishi S."/>
            <person name="Hori S."/>
            <person name="Arai W."/>
            <person name="Tsubouchi T."/>
            <person name="Morono Y."/>
            <person name="Uchiyama I."/>
            <person name="Ito T."/>
            <person name="Fujiyama A."/>
            <person name="Inagaki F."/>
            <person name="Takami H."/>
        </authorList>
    </citation>
    <scope>NUCLEOTIDE SEQUENCE</scope>
    <source>
        <strain evidence="1">Expedition CK06-06</strain>
    </source>
</reference>
<comment type="caution">
    <text evidence="1">The sequence shown here is derived from an EMBL/GenBank/DDBJ whole genome shotgun (WGS) entry which is preliminary data.</text>
</comment>
<evidence type="ECO:0000313" key="1">
    <source>
        <dbReference type="EMBL" id="GAJ15890.1"/>
    </source>
</evidence>
<gene>
    <name evidence="1" type="ORF">S12H4_42798</name>
</gene>
<feature type="non-terminal residue" evidence="1">
    <location>
        <position position="61"/>
    </location>
</feature>